<evidence type="ECO:0000313" key="2">
    <source>
        <dbReference type="Proteomes" id="UP000190044"/>
    </source>
</evidence>
<evidence type="ECO:0008006" key="3">
    <source>
        <dbReference type="Google" id="ProtNLM"/>
    </source>
</evidence>
<organism evidence="1 2">
    <name type="scientific">Sphingopyxis flava</name>
    <dbReference type="NCBI Taxonomy" id="1507287"/>
    <lineage>
        <taxon>Bacteria</taxon>
        <taxon>Pseudomonadati</taxon>
        <taxon>Pseudomonadota</taxon>
        <taxon>Alphaproteobacteria</taxon>
        <taxon>Sphingomonadales</taxon>
        <taxon>Sphingomonadaceae</taxon>
        <taxon>Sphingopyxis</taxon>
    </lineage>
</organism>
<protein>
    <recommendedName>
        <fullName evidence="3">Phage integrase, N-terminal SAM-like domain</fullName>
    </recommendedName>
</protein>
<sequence>MLIWAQAGRSGPESGPFGDRPIFYVDWLRQRGYIRVVCHRALSLARDFPIWFDATRASRGDIREELVTGYLAERSRHRPRYRGDSLAVARSLSVRETNAIAPAADTPRDPREDIFQAYSLYMERVRGLAPTCIASHIGFLRPFLRELRIAPSSAGYSPAFWRKPSSHSRDTVSTMSRKRVTAARIACRSSPSMAYAAE</sequence>
<accession>A0A1T5BUZ7</accession>
<dbReference type="EMBL" id="FUYP01000007">
    <property type="protein sequence ID" value="SKB51192.1"/>
    <property type="molecule type" value="Genomic_DNA"/>
</dbReference>
<dbReference type="Proteomes" id="UP000190044">
    <property type="component" value="Unassembled WGS sequence"/>
</dbReference>
<name>A0A1T5BUZ7_9SPHN</name>
<keyword evidence="2" id="KW-1185">Reference proteome</keyword>
<evidence type="ECO:0000313" key="1">
    <source>
        <dbReference type="EMBL" id="SKB51192.1"/>
    </source>
</evidence>
<proteinExistence type="predicted"/>
<gene>
    <name evidence="1" type="ORF">SAMN06295937_1007172</name>
</gene>
<dbReference type="AlphaFoldDB" id="A0A1T5BUZ7"/>
<reference evidence="2" key="1">
    <citation type="submission" date="2017-02" db="EMBL/GenBank/DDBJ databases">
        <authorList>
            <person name="Varghese N."/>
            <person name="Submissions S."/>
        </authorList>
    </citation>
    <scope>NUCLEOTIDE SEQUENCE [LARGE SCALE GENOMIC DNA]</scope>
    <source>
        <strain evidence="2">R11H</strain>
    </source>
</reference>